<reference evidence="4 5" key="1">
    <citation type="submission" date="2019-11" db="EMBL/GenBank/DDBJ databases">
        <title>Comparative genomics of hydrocarbon-degrading Desulfosarcina strains.</title>
        <authorList>
            <person name="Watanabe M."/>
            <person name="Kojima H."/>
            <person name="Fukui M."/>
        </authorList>
    </citation>
    <scope>NUCLEOTIDE SEQUENCE [LARGE SCALE GENOMIC DNA]</scope>
    <source>
        <strain evidence="4 5">PL12</strain>
    </source>
</reference>
<dbReference type="InterPro" id="IPR036291">
    <property type="entry name" value="NAD(P)-bd_dom_sf"/>
</dbReference>
<sequence>MNIVVLGAGLVGAPMAKDLAGDAGVRVTVADISDTALARLSGQDGIQTVKADLADQTALAGVMDGADIVVSAVPGFMGFATLKAIIEAGKDVVDIAFCPEDPLLLDAPAREKGVTAVVDCGVAPGMSNMLTGHCHSRLDRTDSAIIYVGGLPEIRRWPYEYKAVFSPIDVIEEYVRPAFYVENGTMVKRPALSDPEYIDFPGVGTLEAFNTDGLRSLVKTLEIPNMKEKTLRYPGHIEKMAVLRESGFFSTAPVEVNGAMIRPLDLTARLLFPMWQLKEGEVDITLMKIVVEGEKAGRRIRYTWDLFDRYDPATRVHSMARTTGYTATMAVRLIRDGHFSQKGVTPPERIGMVPECVAFILDGLARRGVEYRETVEKR</sequence>
<dbReference type="SUPFAM" id="SSF51735">
    <property type="entry name" value="NAD(P)-binding Rossmann-fold domains"/>
    <property type="match status" value="1"/>
</dbReference>
<dbReference type="Pfam" id="PF03435">
    <property type="entry name" value="Sacchrp_dh_NADP"/>
    <property type="match status" value="1"/>
</dbReference>
<proteinExistence type="predicted"/>
<dbReference type="OrthoDB" id="5414718at2"/>
<evidence type="ECO:0000313" key="5">
    <source>
        <dbReference type="Proteomes" id="UP000427906"/>
    </source>
</evidence>
<dbReference type="Gene3D" id="3.30.360.10">
    <property type="entry name" value="Dihydrodipicolinate Reductase, domain 2"/>
    <property type="match status" value="1"/>
</dbReference>
<accession>A0A5K7YHZ2</accession>
<dbReference type="Gene3D" id="3.40.50.720">
    <property type="entry name" value="NAD(P)-binding Rossmann-like Domain"/>
    <property type="match status" value="2"/>
</dbReference>
<evidence type="ECO:0000313" key="4">
    <source>
        <dbReference type="EMBL" id="BBO67710.1"/>
    </source>
</evidence>
<dbReference type="GO" id="GO:0016491">
    <property type="term" value="F:oxidoreductase activity"/>
    <property type="evidence" value="ECO:0007669"/>
    <property type="project" value="UniProtKB-KW"/>
</dbReference>
<keyword evidence="5" id="KW-1185">Reference proteome</keyword>
<feature type="domain" description="Saccharopine dehydrogenase NADP binding" evidence="2">
    <location>
        <begin position="3"/>
        <end position="117"/>
    </location>
</feature>
<dbReference type="SUPFAM" id="SSF55347">
    <property type="entry name" value="Glyceraldehyde-3-phosphate dehydrogenase-like, C-terminal domain"/>
    <property type="match status" value="1"/>
</dbReference>
<dbReference type="AlphaFoldDB" id="A0A5K7YHZ2"/>
<evidence type="ECO:0000259" key="3">
    <source>
        <dbReference type="Pfam" id="PF16653"/>
    </source>
</evidence>
<dbReference type="InterPro" id="IPR032095">
    <property type="entry name" value="Sacchrp_dh-like_C"/>
</dbReference>
<organism evidence="4 5">
    <name type="scientific">Desulfosarcina alkanivorans</name>
    <dbReference type="NCBI Taxonomy" id="571177"/>
    <lineage>
        <taxon>Bacteria</taxon>
        <taxon>Pseudomonadati</taxon>
        <taxon>Thermodesulfobacteriota</taxon>
        <taxon>Desulfobacteria</taxon>
        <taxon>Desulfobacterales</taxon>
        <taxon>Desulfosarcinaceae</taxon>
        <taxon>Desulfosarcina</taxon>
    </lineage>
</organism>
<evidence type="ECO:0000256" key="1">
    <source>
        <dbReference type="ARBA" id="ARBA00023002"/>
    </source>
</evidence>
<dbReference type="KEGG" id="dalk:DSCA_16400"/>
<dbReference type="InterPro" id="IPR005097">
    <property type="entry name" value="Sacchrp_dh_NADP-bd"/>
</dbReference>
<dbReference type="PANTHER" id="PTHR11133:SF22">
    <property type="entry name" value="ALPHA-AMINOADIPIC SEMIALDEHYDE SYNTHASE, MITOCHONDRIAL"/>
    <property type="match status" value="1"/>
</dbReference>
<dbReference type="Proteomes" id="UP000427906">
    <property type="component" value="Chromosome"/>
</dbReference>
<evidence type="ECO:0000259" key="2">
    <source>
        <dbReference type="Pfam" id="PF03435"/>
    </source>
</evidence>
<name>A0A5K7YHZ2_9BACT</name>
<dbReference type="RefSeq" id="WP_155315940.1">
    <property type="nucleotide sequence ID" value="NZ_AP021874.1"/>
</dbReference>
<keyword evidence="1" id="KW-0560">Oxidoreductase</keyword>
<feature type="domain" description="Saccharopine dehydrogenase-like C-terminal" evidence="3">
    <location>
        <begin position="121"/>
        <end position="369"/>
    </location>
</feature>
<gene>
    <name evidence="4" type="ORF">DSCA_16400</name>
</gene>
<dbReference type="PANTHER" id="PTHR11133">
    <property type="entry name" value="SACCHAROPINE DEHYDROGENASE"/>
    <property type="match status" value="1"/>
</dbReference>
<dbReference type="Pfam" id="PF16653">
    <property type="entry name" value="Sacchrp_dh_C"/>
    <property type="match status" value="1"/>
</dbReference>
<dbReference type="EMBL" id="AP021874">
    <property type="protein sequence ID" value="BBO67710.1"/>
    <property type="molecule type" value="Genomic_DNA"/>
</dbReference>
<dbReference type="InterPro" id="IPR051168">
    <property type="entry name" value="AASS"/>
</dbReference>
<protein>
    <submittedName>
        <fullName evidence="4">Saccharopine reductase</fullName>
    </submittedName>
</protein>